<dbReference type="PROSITE" id="PS51257">
    <property type="entry name" value="PROKAR_LIPOPROTEIN"/>
    <property type="match status" value="1"/>
</dbReference>
<keyword evidence="2" id="KW-1185">Reference proteome</keyword>
<name>A0A7K3WL77_9FLAO</name>
<reference evidence="1 2" key="1">
    <citation type="submission" date="2020-02" db="EMBL/GenBank/DDBJ databases">
        <title>Out from the shadows clarifying the taxonomy of the family Cryomorphaceae and related taxa by utilizing the GTDB taxonomic framework.</title>
        <authorList>
            <person name="Bowman J.P."/>
        </authorList>
    </citation>
    <scope>NUCLEOTIDE SEQUENCE [LARGE SCALE GENOMIC DNA]</scope>
    <source>
        <strain evidence="1 2">QSSC 1-22</strain>
    </source>
</reference>
<dbReference type="EMBL" id="JAAGVY010000002">
    <property type="protein sequence ID" value="NEN22389.1"/>
    <property type="molecule type" value="Genomic_DNA"/>
</dbReference>
<dbReference type="Proteomes" id="UP000486602">
    <property type="component" value="Unassembled WGS sequence"/>
</dbReference>
<dbReference type="AlphaFoldDB" id="A0A7K3WL77"/>
<proteinExistence type="predicted"/>
<evidence type="ECO:0008006" key="3">
    <source>
        <dbReference type="Google" id="ProtNLM"/>
    </source>
</evidence>
<evidence type="ECO:0000313" key="1">
    <source>
        <dbReference type="EMBL" id="NEN22389.1"/>
    </source>
</evidence>
<comment type="caution">
    <text evidence="1">The sequence shown here is derived from an EMBL/GenBank/DDBJ whole genome shotgun (WGS) entry which is preliminary data.</text>
</comment>
<evidence type="ECO:0000313" key="2">
    <source>
        <dbReference type="Proteomes" id="UP000486602"/>
    </source>
</evidence>
<protein>
    <recommendedName>
        <fullName evidence="3">Lipoprotein</fullName>
    </recommendedName>
</protein>
<organism evidence="1 2">
    <name type="scientific">Cryomorpha ignava</name>
    <dbReference type="NCBI Taxonomy" id="101383"/>
    <lineage>
        <taxon>Bacteria</taxon>
        <taxon>Pseudomonadati</taxon>
        <taxon>Bacteroidota</taxon>
        <taxon>Flavobacteriia</taxon>
        <taxon>Flavobacteriales</taxon>
        <taxon>Cryomorphaceae</taxon>
        <taxon>Cryomorpha</taxon>
    </lineage>
</organism>
<sequence length="165" mass="19133">MIFENVKLMLLLFSMVFFAIGCNSNQIKQPKAYPDCLEKTVFNSEYLNVDTVSFKFENSDRTPNLSFFKYDDYRGFEVMDDRLFTEILDSLKMSKTQTQSLIKTYDAVENQNDSLQLPNIYNVLISNILVTQNHSYALLSAIISVTENQSIECYFVFSYSLIIPE</sequence>
<gene>
    <name evidence="1" type="ORF">G3O08_02590</name>
</gene>
<accession>A0A7K3WL77</accession>